<gene>
    <name evidence="2" type="ORF">CARN5_3159</name>
</gene>
<dbReference type="InterPro" id="IPR036249">
    <property type="entry name" value="Thioredoxin-like_sf"/>
</dbReference>
<proteinExistence type="predicted"/>
<dbReference type="Pfam" id="PF13192">
    <property type="entry name" value="Thioredoxin_3"/>
    <property type="match status" value="1"/>
</dbReference>
<dbReference type="Gene3D" id="3.40.30.10">
    <property type="entry name" value="Glutaredoxin"/>
    <property type="match status" value="1"/>
</dbReference>
<protein>
    <recommendedName>
        <fullName evidence="1">Thioredoxin-like fold domain-containing protein</fullName>
    </recommendedName>
</protein>
<dbReference type="EMBL" id="CABP01000192">
    <property type="protein sequence ID" value="CBI06598.1"/>
    <property type="molecule type" value="Genomic_DNA"/>
</dbReference>
<feature type="domain" description="Thioredoxin-like fold" evidence="1">
    <location>
        <begin position="32"/>
        <end position="107"/>
    </location>
</feature>
<evidence type="ECO:0000313" key="2">
    <source>
        <dbReference type="EMBL" id="CBI06598.1"/>
    </source>
</evidence>
<organism evidence="2">
    <name type="scientific">mine drainage metagenome</name>
    <dbReference type="NCBI Taxonomy" id="410659"/>
    <lineage>
        <taxon>unclassified sequences</taxon>
        <taxon>metagenomes</taxon>
        <taxon>ecological metagenomes</taxon>
    </lineage>
</organism>
<name>E6QH85_9ZZZZ</name>
<sequence length="112" mass="12461">MNTYTLMLLRPMVSNATLIRNMTAIDVEELIMKVQILVSKWCPVCPQAEKVWKEASEKVPMELQVLDVTEREGREIVSNLRIKTVPAIVVDGALKTVGAQPLGEVLKMLGAQ</sequence>
<dbReference type="InterPro" id="IPR012336">
    <property type="entry name" value="Thioredoxin-like_fold"/>
</dbReference>
<reference evidence="2" key="1">
    <citation type="submission" date="2009-10" db="EMBL/GenBank/DDBJ databases">
        <title>Diversity of trophic interactions inside an arsenic-rich microbial ecosystem.</title>
        <authorList>
            <person name="Bertin P.N."/>
            <person name="Heinrich-Salmeron A."/>
            <person name="Pelletier E."/>
            <person name="Goulhen-Chollet F."/>
            <person name="Arsene-Ploetze F."/>
            <person name="Gallien S."/>
            <person name="Calteau A."/>
            <person name="Vallenet D."/>
            <person name="Casiot C."/>
            <person name="Chane-Woon-Ming B."/>
            <person name="Giloteaux L."/>
            <person name="Barakat M."/>
            <person name="Bonnefoy V."/>
            <person name="Bruneel O."/>
            <person name="Chandler M."/>
            <person name="Cleiss J."/>
            <person name="Duran R."/>
            <person name="Elbaz-Poulichet F."/>
            <person name="Fonknechten N."/>
            <person name="Lauga B."/>
            <person name="Mornico D."/>
            <person name="Ortet P."/>
            <person name="Schaeffer C."/>
            <person name="Siguier P."/>
            <person name="Alexander Thil Smith A."/>
            <person name="Van Dorsselaer A."/>
            <person name="Weissenbach J."/>
            <person name="Medigue C."/>
            <person name="Le Paslier D."/>
        </authorList>
    </citation>
    <scope>NUCLEOTIDE SEQUENCE</scope>
</reference>
<dbReference type="SUPFAM" id="SSF52833">
    <property type="entry name" value="Thioredoxin-like"/>
    <property type="match status" value="1"/>
</dbReference>
<comment type="caution">
    <text evidence="2">The sequence shown here is derived from an EMBL/GenBank/DDBJ whole genome shotgun (WGS) entry which is preliminary data.</text>
</comment>
<dbReference type="AlphaFoldDB" id="E6QH85"/>
<evidence type="ECO:0000259" key="1">
    <source>
        <dbReference type="Pfam" id="PF13192"/>
    </source>
</evidence>
<accession>E6QH85</accession>